<dbReference type="AlphaFoldDB" id="A0A183GDG7"/>
<evidence type="ECO:0000313" key="1">
    <source>
        <dbReference type="EMBL" id="VDP19211.1"/>
    </source>
</evidence>
<reference evidence="1 2" key="1">
    <citation type="submission" date="2018-11" db="EMBL/GenBank/DDBJ databases">
        <authorList>
            <consortium name="Pathogen Informatics"/>
        </authorList>
    </citation>
    <scope>NUCLEOTIDE SEQUENCE [LARGE SCALE GENOMIC DNA]</scope>
</reference>
<accession>A0A3P8BAF2</accession>
<keyword evidence="2" id="KW-1185">Reference proteome</keyword>
<gene>
    <name evidence="1" type="ORF">HPBE_LOCUS20289</name>
</gene>
<evidence type="ECO:0000313" key="2">
    <source>
        <dbReference type="Proteomes" id="UP000050761"/>
    </source>
</evidence>
<accession>A0A183GDG7</accession>
<organism evidence="2 3">
    <name type="scientific">Heligmosomoides polygyrus</name>
    <name type="common">Parasitic roundworm</name>
    <dbReference type="NCBI Taxonomy" id="6339"/>
    <lineage>
        <taxon>Eukaryota</taxon>
        <taxon>Metazoa</taxon>
        <taxon>Ecdysozoa</taxon>
        <taxon>Nematoda</taxon>
        <taxon>Chromadorea</taxon>
        <taxon>Rhabditida</taxon>
        <taxon>Rhabditina</taxon>
        <taxon>Rhabditomorpha</taxon>
        <taxon>Strongyloidea</taxon>
        <taxon>Heligmosomidae</taxon>
        <taxon>Heligmosomoides</taxon>
    </lineage>
</organism>
<evidence type="ECO:0000313" key="3">
    <source>
        <dbReference type="WBParaSite" id="HPBE_0002029001-mRNA-1"/>
    </source>
</evidence>
<dbReference type="WBParaSite" id="HPBE_0002029001-mRNA-1">
    <property type="protein sequence ID" value="HPBE_0002029001-mRNA-1"/>
    <property type="gene ID" value="HPBE_0002029001"/>
</dbReference>
<protein>
    <submittedName>
        <fullName evidence="3">Secreted protein</fullName>
    </submittedName>
</protein>
<sequence length="86" mass="9121">MLLATPASIFPPWMPSGARKERGCAAYHEDGLPSGCGGVLGRSASNECDAHALPARIVRFGPTAFAFGYAVLEHGSREQENTEPSF</sequence>
<reference evidence="3" key="2">
    <citation type="submission" date="2019-09" db="UniProtKB">
        <authorList>
            <consortium name="WormBaseParasite"/>
        </authorList>
    </citation>
    <scope>IDENTIFICATION</scope>
</reference>
<proteinExistence type="predicted"/>
<dbReference type="Proteomes" id="UP000050761">
    <property type="component" value="Unassembled WGS sequence"/>
</dbReference>
<name>A0A183GDG7_HELPZ</name>
<dbReference type="EMBL" id="UZAH01032025">
    <property type="protein sequence ID" value="VDP19211.1"/>
    <property type="molecule type" value="Genomic_DNA"/>
</dbReference>